<gene>
    <name evidence="2" type="ORF">H5410_056774</name>
</gene>
<dbReference type="Proteomes" id="UP000824120">
    <property type="component" value="Chromosome 11"/>
</dbReference>
<protein>
    <submittedName>
        <fullName evidence="2">Uncharacterized protein</fullName>
    </submittedName>
</protein>
<accession>A0A9J5WNN1</accession>
<sequence length="112" mass="12991">MMTKAVDNEPNEEIEEDPEEDPREPIEEMERDSEGYSEHDPNLYDSRDGGVMHMEDETVLTVEDAHSEYGSIGFDEGENSNNWEWKIDESLEYHPEPYYDGDDDDNDVPTCP</sequence>
<feature type="compositionally biased region" description="Basic and acidic residues" evidence="1">
    <location>
        <begin position="23"/>
        <end position="51"/>
    </location>
</feature>
<reference evidence="2 3" key="1">
    <citation type="submission" date="2020-09" db="EMBL/GenBank/DDBJ databases">
        <title>De no assembly of potato wild relative species, Solanum commersonii.</title>
        <authorList>
            <person name="Cho K."/>
        </authorList>
    </citation>
    <scope>NUCLEOTIDE SEQUENCE [LARGE SCALE GENOMIC DNA]</scope>
    <source>
        <strain evidence="2">LZ3.2</strain>
        <tissue evidence="2">Leaf</tissue>
    </source>
</reference>
<organism evidence="2 3">
    <name type="scientific">Solanum commersonii</name>
    <name type="common">Commerson's wild potato</name>
    <name type="synonym">Commerson's nightshade</name>
    <dbReference type="NCBI Taxonomy" id="4109"/>
    <lineage>
        <taxon>Eukaryota</taxon>
        <taxon>Viridiplantae</taxon>
        <taxon>Streptophyta</taxon>
        <taxon>Embryophyta</taxon>
        <taxon>Tracheophyta</taxon>
        <taxon>Spermatophyta</taxon>
        <taxon>Magnoliopsida</taxon>
        <taxon>eudicotyledons</taxon>
        <taxon>Gunneridae</taxon>
        <taxon>Pentapetalae</taxon>
        <taxon>asterids</taxon>
        <taxon>lamiids</taxon>
        <taxon>Solanales</taxon>
        <taxon>Solanaceae</taxon>
        <taxon>Solanoideae</taxon>
        <taxon>Solaneae</taxon>
        <taxon>Solanum</taxon>
    </lineage>
</organism>
<dbReference type="EMBL" id="JACXVP010000011">
    <property type="protein sequence ID" value="KAG5576640.1"/>
    <property type="molecule type" value="Genomic_DNA"/>
</dbReference>
<comment type="caution">
    <text evidence="2">The sequence shown here is derived from an EMBL/GenBank/DDBJ whole genome shotgun (WGS) entry which is preliminary data.</text>
</comment>
<dbReference type="OrthoDB" id="1319772at2759"/>
<name>A0A9J5WNN1_SOLCO</name>
<keyword evidence="3" id="KW-1185">Reference proteome</keyword>
<evidence type="ECO:0000313" key="2">
    <source>
        <dbReference type="EMBL" id="KAG5576640.1"/>
    </source>
</evidence>
<evidence type="ECO:0000256" key="1">
    <source>
        <dbReference type="SAM" id="MobiDB-lite"/>
    </source>
</evidence>
<evidence type="ECO:0000313" key="3">
    <source>
        <dbReference type="Proteomes" id="UP000824120"/>
    </source>
</evidence>
<proteinExistence type="predicted"/>
<dbReference type="AlphaFoldDB" id="A0A9J5WNN1"/>
<feature type="compositionally biased region" description="Acidic residues" evidence="1">
    <location>
        <begin position="9"/>
        <end position="22"/>
    </location>
</feature>
<feature type="region of interest" description="Disordered" evidence="1">
    <location>
        <begin position="1"/>
        <end position="51"/>
    </location>
</feature>